<evidence type="ECO:0000256" key="5">
    <source>
        <dbReference type="ARBA" id="ARBA00022989"/>
    </source>
</evidence>
<keyword evidence="5" id="KW-1133">Transmembrane helix</keyword>
<keyword evidence="4" id="KW-0812">Transmembrane</keyword>
<keyword evidence="2" id="KW-0813">Transport</keyword>
<dbReference type="EMBL" id="JAVRRG010000033">
    <property type="protein sequence ID" value="KAK5094610.1"/>
    <property type="molecule type" value="Genomic_DNA"/>
</dbReference>
<dbReference type="Proteomes" id="UP001345013">
    <property type="component" value="Unassembled WGS sequence"/>
</dbReference>
<organism evidence="8 9">
    <name type="scientific">Lithohypha guttulata</name>
    <dbReference type="NCBI Taxonomy" id="1690604"/>
    <lineage>
        <taxon>Eukaryota</taxon>
        <taxon>Fungi</taxon>
        <taxon>Dikarya</taxon>
        <taxon>Ascomycota</taxon>
        <taxon>Pezizomycotina</taxon>
        <taxon>Eurotiomycetes</taxon>
        <taxon>Chaetothyriomycetidae</taxon>
        <taxon>Chaetothyriales</taxon>
        <taxon>Trichomeriaceae</taxon>
        <taxon>Lithohypha</taxon>
    </lineage>
</organism>
<evidence type="ECO:0000256" key="6">
    <source>
        <dbReference type="ARBA" id="ARBA00023065"/>
    </source>
</evidence>
<keyword evidence="7" id="KW-0472">Membrane</keyword>
<reference evidence="8 9" key="1">
    <citation type="submission" date="2023-08" db="EMBL/GenBank/DDBJ databases">
        <title>Black Yeasts Isolated from many extreme environments.</title>
        <authorList>
            <person name="Coleine C."/>
            <person name="Stajich J.E."/>
            <person name="Selbmann L."/>
        </authorList>
    </citation>
    <scope>NUCLEOTIDE SEQUENCE [LARGE SCALE GENOMIC DNA]</scope>
    <source>
        <strain evidence="8 9">CCFEE 5885</strain>
    </source>
</reference>
<gene>
    <name evidence="8" type="ORF">LTR24_003551</name>
</gene>
<keyword evidence="3" id="KW-1003">Cell membrane</keyword>
<dbReference type="PANTHER" id="PTHR33281">
    <property type="entry name" value="UPF0187 PROTEIN YNEE"/>
    <property type="match status" value="1"/>
</dbReference>
<evidence type="ECO:0000256" key="3">
    <source>
        <dbReference type="ARBA" id="ARBA00022475"/>
    </source>
</evidence>
<dbReference type="PANTHER" id="PTHR33281:SF19">
    <property type="entry name" value="VOLTAGE-DEPENDENT ANION CHANNEL-FORMING PROTEIN YNEE"/>
    <property type="match status" value="1"/>
</dbReference>
<accession>A0ABR0KF73</accession>
<protein>
    <recommendedName>
        <fullName evidence="10">Bestrophin homolog</fullName>
    </recommendedName>
</protein>
<evidence type="ECO:0000256" key="7">
    <source>
        <dbReference type="ARBA" id="ARBA00023136"/>
    </source>
</evidence>
<dbReference type="InterPro" id="IPR044669">
    <property type="entry name" value="YneE/VCCN1/2-like"/>
</dbReference>
<sequence length="375" mass="41705">MLSPPSAHKLSEKFAVNIVGHDVASSRVPTPNIPPPPPVRYHTCTSLDLDDYFVGPRDMHKHSKLPYFMRVHGSVLPKMLLPLSFVVGWTTGVTCVNRAIQLINAFCIALKRRLRFGPAVDYPDLRNLVVHLEGTMASRADQDALKQQNPSAMKRFGNNLGVTIAASNPRKLIKRSTDNLGNLPHEMLSHLTAYLESIIQGQDAMPTLCCQNLAFTDVRIMADILTGCERILNTPLPLAYSISISQITWVYIMVLPFQLVVKLGWTTIPATMVAAYIILGLAMISQEVENPFGNDVSDLPMDAYCTEIGADLDVLTSVPMVEYKKFTCSPENRPLYPLSHGTVTEWEQRTIEEIRTALRAKTGNESNNISIDKFE</sequence>
<comment type="caution">
    <text evidence="8">The sequence shown here is derived from an EMBL/GenBank/DDBJ whole genome shotgun (WGS) entry which is preliminary data.</text>
</comment>
<name>A0ABR0KF73_9EURO</name>
<evidence type="ECO:0000256" key="4">
    <source>
        <dbReference type="ARBA" id="ARBA00022692"/>
    </source>
</evidence>
<proteinExistence type="predicted"/>
<evidence type="ECO:0008006" key="10">
    <source>
        <dbReference type="Google" id="ProtNLM"/>
    </source>
</evidence>
<keyword evidence="9" id="KW-1185">Reference proteome</keyword>
<evidence type="ECO:0000313" key="8">
    <source>
        <dbReference type="EMBL" id="KAK5094610.1"/>
    </source>
</evidence>
<comment type="subcellular location">
    <subcellularLocation>
        <location evidence="1">Cell membrane</location>
        <topology evidence="1">Multi-pass membrane protein</topology>
    </subcellularLocation>
</comment>
<evidence type="ECO:0000313" key="9">
    <source>
        <dbReference type="Proteomes" id="UP001345013"/>
    </source>
</evidence>
<evidence type="ECO:0000256" key="2">
    <source>
        <dbReference type="ARBA" id="ARBA00022448"/>
    </source>
</evidence>
<dbReference type="Pfam" id="PF25539">
    <property type="entry name" value="Bestrophin_2"/>
    <property type="match status" value="1"/>
</dbReference>
<evidence type="ECO:0000256" key="1">
    <source>
        <dbReference type="ARBA" id="ARBA00004651"/>
    </source>
</evidence>
<keyword evidence="6" id="KW-0406">Ion transport</keyword>